<evidence type="ECO:0000256" key="8">
    <source>
        <dbReference type="SAM" id="Phobius"/>
    </source>
</evidence>
<dbReference type="AlphaFoldDB" id="A0AAV7KF94"/>
<keyword evidence="11" id="KW-1185">Reference proteome</keyword>
<evidence type="ECO:0000256" key="9">
    <source>
        <dbReference type="SAM" id="SignalP"/>
    </source>
</evidence>
<evidence type="ECO:0000313" key="10">
    <source>
        <dbReference type="EMBL" id="KAI6659036.1"/>
    </source>
</evidence>
<evidence type="ECO:0000256" key="4">
    <source>
        <dbReference type="ARBA" id="ARBA00022989"/>
    </source>
</evidence>
<comment type="subcellular location">
    <subcellularLocation>
        <location evidence="1">Cell membrane</location>
        <topology evidence="1">Single-pass type I membrane protein</topology>
    </subcellularLocation>
</comment>
<evidence type="ECO:0000256" key="1">
    <source>
        <dbReference type="ARBA" id="ARBA00004251"/>
    </source>
</evidence>
<name>A0AAV7KF94_9METZ</name>
<dbReference type="GO" id="GO:0031902">
    <property type="term" value="C:late endosome membrane"/>
    <property type="evidence" value="ECO:0007669"/>
    <property type="project" value="TreeGrafter"/>
</dbReference>
<comment type="caution">
    <text evidence="10">The sequence shown here is derived from an EMBL/GenBank/DDBJ whole genome shotgun (WGS) entry which is preliminary data.</text>
</comment>
<dbReference type="EMBL" id="JAKMXF010000066">
    <property type="protein sequence ID" value="KAI6659036.1"/>
    <property type="molecule type" value="Genomic_DNA"/>
</dbReference>
<keyword evidence="2 8" id="KW-0812">Transmembrane</keyword>
<feature type="region of interest" description="Disordered" evidence="7">
    <location>
        <begin position="54"/>
        <end position="84"/>
    </location>
</feature>
<dbReference type="GO" id="GO:0005886">
    <property type="term" value="C:plasma membrane"/>
    <property type="evidence" value="ECO:0007669"/>
    <property type="project" value="TreeGrafter"/>
</dbReference>
<dbReference type="Gene3D" id="2.40.160.110">
    <property type="match status" value="1"/>
</dbReference>
<keyword evidence="4 8" id="KW-1133">Transmembrane helix</keyword>
<dbReference type="GO" id="GO:0072594">
    <property type="term" value="P:establishment of protein localization to organelle"/>
    <property type="evidence" value="ECO:0007669"/>
    <property type="project" value="TreeGrafter"/>
</dbReference>
<keyword evidence="3 9" id="KW-0732">Signal</keyword>
<feature type="transmembrane region" description="Helical" evidence="8">
    <location>
        <begin position="293"/>
        <end position="318"/>
    </location>
</feature>
<dbReference type="PANTHER" id="PTHR11506:SF35">
    <property type="entry name" value="LYSOSOME-ASSOCIATED MEMBRANE GLYCOPROTEIN 5"/>
    <property type="match status" value="1"/>
</dbReference>
<protein>
    <recommendedName>
        <fullName evidence="12">Lysosome-associated membrane glycoprotein 1</fullName>
    </recommendedName>
</protein>
<dbReference type="PANTHER" id="PTHR11506">
    <property type="entry name" value="LYSOSOME-ASSOCIATED MEMBRANE GLYCOPROTEIN"/>
    <property type="match status" value="1"/>
</dbReference>
<feature type="compositionally biased region" description="Low complexity" evidence="7">
    <location>
        <begin position="54"/>
        <end position="82"/>
    </location>
</feature>
<evidence type="ECO:0000256" key="7">
    <source>
        <dbReference type="SAM" id="MobiDB-lite"/>
    </source>
</evidence>
<evidence type="ECO:0008006" key="12">
    <source>
        <dbReference type="Google" id="ProtNLM"/>
    </source>
</evidence>
<feature type="chain" id="PRO_5043383986" description="Lysosome-associated membrane glycoprotein 1" evidence="9">
    <location>
        <begin position="22"/>
        <end position="335"/>
    </location>
</feature>
<keyword evidence="5 8" id="KW-0472">Membrane</keyword>
<evidence type="ECO:0000256" key="2">
    <source>
        <dbReference type="ARBA" id="ARBA00022692"/>
    </source>
</evidence>
<feature type="signal peptide" evidence="9">
    <location>
        <begin position="1"/>
        <end position="21"/>
    </location>
</feature>
<gene>
    <name evidence="10" type="ORF">LOD99_14712</name>
</gene>
<proteinExistence type="predicted"/>
<reference evidence="10 11" key="1">
    <citation type="journal article" date="2023" name="BMC Biol.">
        <title>The compact genome of the sponge Oopsacas minuta (Hexactinellida) is lacking key metazoan core genes.</title>
        <authorList>
            <person name="Santini S."/>
            <person name="Schenkelaars Q."/>
            <person name="Jourda C."/>
            <person name="Duchesne M."/>
            <person name="Belahbib H."/>
            <person name="Rocher C."/>
            <person name="Selva M."/>
            <person name="Riesgo A."/>
            <person name="Vervoort M."/>
            <person name="Leys S.P."/>
            <person name="Kodjabachian L."/>
            <person name="Le Bivic A."/>
            <person name="Borchiellini C."/>
            <person name="Claverie J.M."/>
            <person name="Renard E."/>
        </authorList>
    </citation>
    <scope>NUCLEOTIDE SEQUENCE [LARGE SCALE GENOMIC DNA]</scope>
    <source>
        <strain evidence="10">SPO-2</strain>
    </source>
</reference>
<sequence length="335" mass="36829">MFRFLCALYLLQILYSPQVISTSSTFVFSSTLDNSIGATVTSSVYSTPTISPTVIPSSSTTPLSSSTTTSTTTSTAVTTTPAPTNPPNQVSTCYAYPSLTNPCVKLCLKHSERIVLNIQYDDTNGRRREFLTGVPQNTSVSIDGNCAKQNNFGKSLSRISLTWPLNRPYSYEISFCFKRNDKDFVSSGKTSYKGTWWLSDLKLHYSNASYDPMFIDPILNSSTVSISNAQTFTNVKYSYYCSEELELTLSNSTAHSSIVQFSMGEYILQAFNMTSPSFSATHVCNTEEEEEEVINMIAVGVATGLAVLVGVILVGYIAGRIWNRKKQASSYEVLA</sequence>
<evidence type="ECO:0000256" key="5">
    <source>
        <dbReference type="ARBA" id="ARBA00023136"/>
    </source>
</evidence>
<organism evidence="10 11">
    <name type="scientific">Oopsacas minuta</name>
    <dbReference type="NCBI Taxonomy" id="111878"/>
    <lineage>
        <taxon>Eukaryota</taxon>
        <taxon>Metazoa</taxon>
        <taxon>Porifera</taxon>
        <taxon>Hexactinellida</taxon>
        <taxon>Hexasterophora</taxon>
        <taxon>Lyssacinosida</taxon>
        <taxon>Leucopsacidae</taxon>
        <taxon>Oopsacas</taxon>
    </lineage>
</organism>
<dbReference type="GO" id="GO:0005765">
    <property type="term" value="C:lysosomal membrane"/>
    <property type="evidence" value="ECO:0007669"/>
    <property type="project" value="TreeGrafter"/>
</dbReference>
<evidence type="ECO:0000256" key="6">
    <source>
        <dbReference type="ARBA" id="ARBA00023180"/>
    </source>
</evidence>
<keyword evidence="6" id="KW-0325">Glycoprotein</keyword>
<dbReference type="InterPro" id="IPR002000">
    <property type="entry name" value="Lysosome-assoc_membr_glycop"/>
</dbReference>
<accession>A0AAV7KF94</accession>
<evidence type="ECO:0000256" key="3">
    <source>
        <dbReference type="ARBA" id="ARBA00022729"/>
    </source>
</evidence>
<evidence type="ECO:0000313" key="11">
    <source>
        <dbReference type="Proteomes" id="UP001165289"/>
    </source>
</evidence>
<dbReference type="Proteomes" id="UP001165289">
    <property type="component" value="Unassembled WGS sequence"/>
</dbReference>